<feature type="compositionally biased region" description="Low complexity" evidence="1">
    <location>
        <begin position="93"/>
        <end position="112"/>
    </location>
</feature>
<keyword evidence="2" id="KW-0472">Membrane</keyword>
<dbReference type="InterPro" id="IPR057893">
    <property type="entry name" value="LRV_2"/>
</dbReference>
<evidence type="ECO:0000313" key="6">
    <source>
        <dbReference type="Proteomes" id="UP000698059"/>
    </source>
</evidence>
<dbReference type="RefSeq" id="WP_205307995.1">
    <property type="nucleotide sequence ID" value="NZ_BAAAVF010000007.1"/>
</dbReference>
<evidence type="ECO:0000313" key="5">
    <source>
        <dbReference type="EMBL" id="MBM7480185.1"/>
    </source>
</evidence>
<dbReference type="Proteomes" id="UP000698059">
    <property type="component" value="Unassembled WGS sequence"/>
</dbReference>
<feature type="transmembrane region" description="Helical" evidence="2">
    <location>
        <begin position="153"/>
        <end position="175"/>
    </location>
</feature>
<feature type="region of interest" description="Disordered" evidence="1">
    <location>
        <begin position="62"/>
        <end position="127"/>
    </location>
</feature>
<evidence type="ECO:0000256" key="2">
    <source>
        <dbReference type="SAM" id="Phobius"/>
    </source>
</evidence>
<dbReference type="InterPro" id="IPR012336">
    <property type="entry name" value="Thioredoxin-like_fold"/>
</dbReference>
<dbReference type="Pfam" id="PF13462">
    <property type="entry name" value="Thioredoxin_4"/>
    <property type="match status" value="1"/>
</dbReference>
<proteinExistence type="predicted"/>
<dbReference type="SUPFAM" id="SSF52833">
    <property type="entry name" value="Thioredoxin-like"/>
    <property type="match status" value="1"/>
</dbReference>
<dbReference type="EMBL" id="JAFBBO010000001">
    <property type="protein sequence ID" value="MBM7480185.1"/>
    <property type="molecule type" value="Genomic_DNA"/>
</dbReference>
<dbReference type="Gene3D" id="3.40.30.10">
    <property type="entry name" value="Glutaredoxin"/>
    <property type="match status" value="1"/>
</dbReference>
<dbReference type="InterPro" id="IPR036249">
    <property type="entry name" value="Thioredoxin-like_sf"/>
</dbReference>
<dbReference type="GO" id="GO:0016853">
    <property type="term" value="F:isomerase activity"/>
    <property type="evidence" value="ECO:0007669"/>
    <property type="project" value="UniProtKB-KW"/>
</dbReference>
<dbReference type="Pfam" id="PF25591">
    <property type="entry name" value="LRV_2"/>
    <property type="match status" value="1"/>
</dbReference>
<feature type="domain" description="Thioredoxin-like fold" evidence="3">
    <location>
        <begin position="226"/>
        <end position="401"/>
    </location>
</feature>
<keyword evidence="2" id="KW-1133">Transmembrane helix</keyword>
<keyword evidence="5" id="KW-0413">Isomerase</keyword>
<gene>
    <name evidence="5" type="ORF">JOD49_003105</name>
</gene>
<organism evidence="5 6">
    <name type="scientific">Oerskovia jenensis</name>
    <dbReference type="NCBI Taxonomy" id="162169"/>
    <lineage>
        <taxon>Bacteria</taxon>
        <taxon>Bacillati</taxon>
        <taxon>Actinomycetota</taxon>
        <taxon>Actinomycetes</taxon>
        <taxon>Micrococcales</taxon>
        <taxon>Cellulomonadaceae</taxon>
        <taxon>Oerskovia</taxon>
    </lineage>
</organism>
<feature type="region of interest" description="Disordered" evidence="1">
    <location>
        <begin position="181"/>
        <end position="224"/>
    </location>
</feature>
<evidence type="ECO:0000256" key="1">
    <source>
        <dbReference type="SAM" id="MobiDB-lite"/>
    </source>
</evidence>
<feature type="domain" description="Leucine rich repeat variant" evidence="4">
    <location>
        <begin position="5"/>
        <end position="64"/>
    </location>
</feature>
<comment type="caution">
    <text evidence="5">The sequence shown here is derived from an EMBL/GenBank/DDBJ whole genome shotgun (WGS) entry which is preliminary data.</text>
</comment>
<reference evidence="5 6" key="1">
    <citation type="submission" date="2021-01" db="EMBL/GenBank/DDBJ databases">
        <title>Sequencing the genomes of 1000 actinobacteria strains.</title>
        <authorList>
            <person name="Klenk H.-P."/>
        </authorList>
    </citation>
    <scope>NUCLEOTIDE SEQUENCE [LARGE SCALE GENOMIC DNA]</scope>
    <source>
        <strain evidence="5 6">DSM 46000</strain>
    </source>
</reference>
<name>A0ABS2LIF9_9CELL</name>
<keyword evidence="2" id="KW-0812">Transmembrane</keyword>
<evidence type="ECO:0000259" key="3">
    <source>
        <dbReference type="Pfam" id="PF13462"/>
    </source>
</evidence>
<evidence type="ECO:0000259" key="4">
    <source>
        <dbReference type="Pfam" id="PF25591"/>
    </source>
</evidence>
<accession>A0ABS2LIF9</accession>
<keyword evidence="6" id="KW-1185">Reference proteome</keyword>
<sequence>MLHDEALRAVQDPAAPPAVLAQVAAEHPDLRPRVAVHPGAYPDLLSWLAGWGDPAVDAALAARGQEEADTPRFASPYAPRAVTGPAEVGQQSAPYPAAAHPAAPSPGAAYPTAPHPAAPQPATTYPGGAPYAVGPQVVAAHGPQPSAQRRARVTLLAVLAGLVLVLLVALVVFLATTGGTPSAAPADPAEQGQGASPGTSPAPEEGSTSDAPANATPDHGLLAGAGDPAAPVTIEVYVDYMCPICGQFEEINGAGLTALREGGSARVVVHPVAILDRYSQGSRYSTRAAASAALVADRAPDAFQDFHAGLLAGQPEEGTAGLSDEQIADVARAAGVPADVVAEIADGGASRFASWVAAATGTATGDPALAGPRGFGTPTIVIDGERWEGDWTDPQALTQAIEGESV</sequence>
<protein>
    <submittedName>
        <fullName evidence="5">Protein-disulfide isomerase</fullName>
    </submittedName>
</protein>